<dbReference type="RefSeq" id="WP_085125960.1">
    <property type="nucleotide sequence ID" value="NZ_FWZX01000035.1"/>
</dbReference>
<dbReference type="Pfam" id="PF03480">
    <property type="entry name" value="DctP"/>
    <property type="match status" value="1"/>
</dbReference>
<dbReference type="PANTHER" id="PTHR33376:SF3">
    <property type="entry name" value="C4-DICARBOXYLATE-BINDING PROTEIN"/>
    <property type="match status" value="1"/>
</dbReference>
<organism evidence="3 4">
    <name type="scientific">Tistlia consotensis USBA 355</name>
    <dbReference type="NCBI Taxonomy" id="560819"/>
    <lineage>
        <taxon>Bacteria</taxon>
        <taxon>Pseudomonadati</taxon>
        <taxon>Pseudomonadota</taxon>
        <taxon>Alphaproteobacteria</taxon>
        <taxon>Rhodospirillales</taxon>
        <taxon>Rhodovibrionaceae</taxon>
        <taxon>Tistlia</taxon>
    </lineage>
</organism>
<dbReference type="EMBL" id="FWZX01000035">
    <property type="protein sequence ID" value="SMF76496.1"/>
    <property type="molecule type" value="Genomic_DNA"/>
</dbReference>
<dbReference type="InterPro" id="IPR038404">
    <property type="entry name" value="TRAP_DctP_sf"/>
</dbReference>
<sequence length="332" mass="35792">MKTPRFVPRALLALVAVAAATGSVPAPRAEAASHTLRLGTVLAPGDPLVAAAEGMKKAVEARTKGDVEIQIYPSSQIGDTQDMIDQAAAGSNVGTFVEASRVAVYVPEFNVLVAPYVFDDVDQIVRFSETPTFAEWNRKLEQKSGLTLLSFNWYQGARELLTQKPVATPADLKGVRIRTIGEPLWIKTIGAMGATATPLAWAEVYPSIQTGVIEGAEAQPSAIWGAKLYEVVKDITLTDHIYLMSGLLVSAEWLKSLPEDEREIVVEEANRWGASALKHNVEGAAAIFAKIRATGVKVTEIDKTPFRKAVEPVYGELGLTDLIAQVRKTLGN</sequence>
<evidence type="ECO:0000313" key="4">
    <source>
        <dbReference type="Proteomes" id="UP000192917"/>
    </source>
</evidence>
<keyword evidence="1 2" id="KW-0732">Signal</keyword>
<dbReference type="PIRSF" id="PIRSF006470">
    <property type="entry name" value="DctB"/>
    <property type="match status" value="1"/>
</dbReference>
<dbReference type="CDD" id="cd13669">
    <property type="entry name" value="PBP2_TRAP_TM0322_like"/>
    <property type="match status" value="1"/>
</dbReference>
<proteinExistence type="predicted"/>
<name>A0A1Y6CN45_9PROT</name>
<dbReference type="PANTHER" id="PTHR33376">
    <property type="match status" value="1"/>
</dbReference>
<dbReference type="STRING" id="560819.SAMN05428998_13557"/>
<gene>
    <name evidence="3" type="ORF">SAMN05428998_13557</name>
</gene>
<keyword evidence="3" id="KW-0675">Receptor</keyword>
<evidence type="ECO:0000256" key="2">
    <source>
        <dbReference type="SAM" id="SignalP"/>
    </source>
</evidence>
<dbReference type="AlphaFoldDB" id="A0A1Y6CN45"/>
<dbReference type="GO" id="GO:0055085">
    <property type="term" value="P:transmembrane transport"/>
    <property type="evidence" value="ECO:0007669"/>
    <property type="project" value="InterPro"/>
</dbReference>
<dbReference type="Gene3D" id="3.40.190.170">
    <property type="entry name" value="Bacterial extracellular solute-binding protein, family 7"/>
    <property type="match status" value="1"/>
</dbReference>
<protein>
    <submittedName>
        <fullName evidence="3">Tripartite ATP-independent transporter solute receptor, DctP family</fullName>
    </submittedName>
</protein>
<accession>A0A1Y6CN45</accession>
<reference evidence="3 4" key="1">
    <citation type="submission" date="2017-04" db="EMBL/GenBank/DDBJ databases">
        <authorList>
            <person name="Afonso C.L."/>
            <person name="Miller P.J."/>
            <person name="Scott M.A."/>
            <person name="Spackman E."/>
            <person name="Goraichik I."/>
            <person name="Dimitrov K.M."/>
            <person name="Suarez D.L."/>
            <person name="Swayne D.E."/>
        </authorList>
    </citation>
    <scope>NUCLEOTIDE SEQUENCE [LARGE SCALE GENOMIC DNA]</scope>
    <source>
        <strain evidence="3 4">USBA 355</strain>
    </source>
</reference>
<evidence type="ECO:0000313" key="3">
    <source>
        <dbReference type="EMBL" id="SMF76496.1"/>
    </source>
</evidence>
<dbReference type="NCBIfam" id="TIGR00787">
    <property type="entry name" value="dctP"/>
    <property type="match status" value="1"/>
</dbReference>
<feature type="signal peptide" evidence="2">
    <location>
        <begin position="1"/>
        <end position="28"/>
    </location>
</feature>
<feature type="chain" id="PRO_5012554447" evidence="2">
    <location>
        <begin position="29"/>
        <end position="332"/>
    </location>
</feature>
<dbReference type="NCBIfam" id="NF037995">
    <property type="entry name" value="TRAP_S1"/>
    <property type="match status" value="1"/>
</dbReference>
<dbReference type="InterPro" id="IPR018389">
    <property type="entry name" value="DctP_fam"/>
</dbReference>
<evidence type="ECO:0000256" key="1">
    <source>
        <dbReference type="ARBA" id="ARBA00022729"/>
    </source>
</evidence>
<dbReference type="Proteomes" id="UP000192917">
    <property type="component" value="Unassembled WGS sequence"/>
</dbReference>
<dbReference type="GO" id="GO:0030288">
    <property type="term" value="C:outer membrane-bounded periplasmic space"/>
    <property type="evidence" value="ECO:0007669"/>
    <property type="project" value="InterPro"/>
</dbReference>
<dbReference type="InterPro" id="IPR004682">
    <property type="entry name" value="TRAP_DctP"/>
</dbReference>
<keyword evidence="4" id="KW-1185">Reference proteome</keyword>